<evidence type="ECO:0000313" key="3">
    <source>
        <dbReference type="Proteomes" id="UP000718451"/>
    </source>
</evidence>
<organism evidence="2 3">
    <name type="scientific">Croceivirga thetidis</name>
    <dbReference type="NCBI Taxonomy" id="2721623"/>
    <lineage>
        <taxon>Bacteria</taxon>
        <taxon>Pseudomonadati</taxon>
        <taxon>Bacteroidota</taxon>
        <taxon>Flavobacteriia</taxon>
        <taxon>Flavobacteriales</taxon>
        <taxon>Flavobacteriaceae</taxon>
        <taxon>Croceivirga</taxon>
    </lineage>
</organism>
<gene>
    <name evidence="2" type="ORF">HCU67_05685</name>
</gene>
<feature type="signal peptide" evidence="1">
    <location>
        <begin position="1"/>
        <end position="19"/>
    </location>
</feature>
<comment type="caution">
    <text evidence="2">The sequence shown here is derived from an EMBL/GenBank/DDBJ whole genome shotgun (WGS) entry which is preliminary data.</text>
</comment>
<evidence type="ECO:0000256" key="1">
    <source>
        <dbReference type="SAM" id="SignalP"/>
    </source>
</evidence>
<feature type="chain" id="PRO_5046325231" evidence="1">
    <location>
        <begin position="20"/>
        <end position="192"/>
    </location>
</feature>
<dbReference type="EMBL" id="JAAWWL010000001">
    <property type="protein sequence ID" value="NKI31427.1"/>
    <property type="molecule type" value="Genomic_DNA"/>
</dbReference>
<dbReference type="SUPFAM" id="SSF109854">
    <property type="entry name" value="DinB/YfiT-like putative metalloenzymes"/>
    <property type="match status" value="1"/>
</dbReference>
<dbReference type="Proteomes" id="UP000718451">
    <property type="component" value="Unassembled WGS sequence"/>
</dbReference>
<sequence>MKLFKFLLLLFTISMNSQALPYHEIPEYPSDYSSGNIVARMIDGLGYRYYWATKDLTENDLNYRPSTDGRTVLETLQHLYGLSLTIVNAPMNEPNARPIDFSDYSYEDLRKMTLENLKKASELVVDKKAEDFEGYKVIFKRAEGAVEFPYWHMLNGPIADAIYHAGQIVLMRRASGNPIAPGVSVFMGKTKE</sequence>
<dbReference type="Gene3D" id="1.20.120.450">
    <property type="entry name" value="dinb family like domain"/>
    <property type="match status" value="1"/>
</dbReference>
<accession>A0ABX1GNC5</accession>
<proteinExistence type="predicted"/>
<dbReference type="InterPro" id="IPR034660">
    <property type="entry name" value="DinB/YfiT-like"/>
</dbReference>
<dbReference type="RefSeq" id="WP_168551600.1">
    <property type="nucleotide sequence ID" value="NZ_JAAWWL010000001.1"/>
</dbReference>
<keyword evidence="1" id="KW-0732">Signal</keyword>
<protein>
    <submittedName>
        <fullName evidence="2">DinB family protein</fullName>
    </submittedName>
</protein>
<keyword evidence="3" id="KW-1185">Reference proteome</keyword>
<evidence type="ECO:0000313" key="2">
    <source>
        <dbReference type="EMBL" id="NKI31427.1"/>
    </source>
</evidence>
<reference evidence="2 3" key="1">
    <citation type="submission" date="2020-04" db="EMBL/GenBank/DDBJ databases">
        <authorList>
            <person name="Yoon J."/>
        </authorList>
    </citation>
    <scope>NUCLEOTIDE SEQUENCE [LARGE SCALE GENOMIC DNA]</scope>
    <source>
        <strain evidence="2 3">DJ-13</strain>
    </source>
</reference>
<name>A0ABX1GNC5_9FLAO</name>